<sequence>MALSSIFTTIPSCHYSHSIFLGTPKLSPFGSLPSVSPRHRFPASHCRFAITPQRRIIHRVQAMKETFSSLDELLKTKEKDKLVLVEFYATWSNPCQYMVPILEEVVPELEAVSETMKDKIEVVRIDTDKYSRVADYYRIEALPTFIIFINGKSCDRFEGAMPKDILIRRIYSHIPFTSYQ</sequence>
<gene>
    <name evidence="1" type="ORF">IHE45_05G029700</name>
</gene>
<accession>A0ACB7W0B1</accession>
<protein>
    <submittedName>
        <fullName evidence="1">Monodehydroascorbate reductase (NADH) protein</fullName>
        <ecNumber evidence="1">1.6.5.4</ecNumber>
    </submittedName>
</protein>
<evidence type="ECO:0000313" key="1">
    <source>
        <dbReference type="EMBL" id="KAH7680970.1"/>
    </source>
</evidence>
<dbReference type="EMBL" id="CM037015">
    <property type="protein sequence ID" value="KAH7680970.1"/>
    <property type="molecule type" value="Genomic_DNA"/>
</dbReference>
<keyword evidence="1" id="KW-0560">Oxidoreductase</keyword>
<evidence type="ECO:0000313" key="2">
    <source>
        <dbReference type="Proteomes" id="UP000827976"/>
    </source>
</evidence>
<name>A0ACB7W0B1_DIOAL</name>
<proteinExistence type="predicted"/>
<comment type="caution">
    <text evidence="1">The sequence shown here is derived from an EMBL/GenBank/DDBJ whole genome shotgun (WGS) entry which is preliminary data.</text>
</comment>
<keyword evidence="2" id="KW-1185">Reference proteome</keyword>
<dbReference type="Proteomes" id="UP000827976">
    <property type="component" value="Chromosome 5"/>
</dbReference>
<dbReference type="EC" id="1.6.5.4" evidence="1"/>
<reference evidence="2" key="1">
    <citation type="journal article" date="2022" name="Nat. Commun.">
        <title>Chromosome evolution and the genetic basis of agronomically important traits in greater yam.</title>
        <authorList>
            <person name="Bredeson J.V."/>
            <person name="Lyons J.B."/>
            <person name="Oniyinde I.O."/>
            <person name="Okereke N.R."/>
            <person name="Kolade O."/>
            <person name="Nnabue I."/>
            <person name="Nwadili C.O."/>
            <person name="Hribova E."/>
            <person name="Parker M."/>
            <person name="Nwogha J."/>
            <person name="Shu S."/>
            <person name="Carlson J."/>
            <person name="Kariba R."/>
            <person name="Muthemba S."/>
            <person name="Knop K."/>
            <person name="Barton G.J."/>
            <person name="Sherwood A.V."/>
            <person name="Lopez-Montes A."/>
            <person name="Asiedu R."/>
            <person name="Jamnadass R."/>
            <person name="Muchugi A."/>
            <person name="Goodstein D."/>
            <person name="Egesi C.N."/>
            <person name="Featherston J."/>
            <person name="Asfaw A."/>
            <person name="Simpson G.G."/>
            <person name="Dolezel J."/>
            <person name="Hendre P.S."/>
            <person name="Van Deynze A."/>
            <person name="Kumar P.L."/>
            <person name="Obidiegwu J.E."/>
            <person name="Bhattacharjee R."/>
            <person name="Rokhsar D.S."/>
        </authorList>
    </citation>
    <scope>NUCLEOTIDE SEQUENCE [LARGE SCALE GENOMIC DNA]</scope>
    <source>
        <strain evidence="2">cv. TDa95/00328</strain>
    </source>
</reference>
<organism evidence="1 2">
    <name type="scientific">Dioscorea alata</name>
    <name type="common">Purple yam</name>
    <dbReference type="NCBI Taxonomy" id="55571"/>
    <lineage>
        <taxon>Eukaryota</taxon>
        <taxon>Viridiplantae</taxon>
        <taxon>Streptophyta</taxon>
        <taxon>Embryophyta</taxon>
        <taxon>Tracheophyta</taxon>
        <taxon>Spermatophyta</taxon>
        <taxon>Magnoliopsida</taxon>
        <taxon>Liliopsida</taxon>
        <taxon>Dioscoreales</taxon>
        <taxon>Dioscoreaceae</taxon>
        <taxon>Dioscorea</taxon>
    </lineage>
</organism>